<feature type="region of interest" description="Disordered" evidence="1">
    <location>
        <begin position="1"/>
        <end position="27"/>
    </location>
</feature>
<proteinExistence type="predicted"/>
<accession>A0AAU9L9P5</accession>
<gene>
    <name evidence="2" type="ORF">LVIROSA_LOCUS212</name>
</gene>
<evidence type="ECO:0000256" key="1">
    <source>
        <dbReference type="SAM" id="MobiDB-lite"/>
    </source>
</evidence>
<reference evidence="2 3" key="1">
    <citation type="submission" date="2022-01" db="EMBL/GenBank/DDBJ databases">
        <authorList>
            <person name="Xiong W."/>
            <person name="Schranz E."/>
        </authorList>
    </citation>
    <scope>NUCLEOTIDE SEQUENCE [LARGE SCALE GENOMIC DNA]</scope>
</reference>
<evidence type="ECO:0000313" key="3">
    <source>
        <dbReference type="Proteomes" id="UP001157418"/>
    </source>
</evidence>
<dbReference type="PANTHER" id="PTHR33625">
    <property type="entry name" value="OS08G0179900 PROTEIN"/>
    <property type="match status" value="1"/>
</dbReference>
<dbReference type="Proteomes" id="UP001157418">
    <property type="component" value="Unassembled WGS sequence"/>
</dbReference>
<organism evidence="2 3">
    <name type="scientific">Lactuca virosa</name>
    <dbReference type="NCBI Taxonomy" id="75947"/>
    <lineage>
        <taxon>Eukaryota</taxon>
        <taxon>Viridiplantae</taxon>
        <taxon>Streptophyta</taxon>
        <taxon>Embryophyta</taxon>
        <taxon>Tracheophyta</taxon>
        <taxon>Spermatophyta</taxon>
        <taxon>Magnoliopsida</taxon>
        <taxon>eudicotyledons</taxon>
        <taxon>Gunneridae</taxon>
        <taxon>Pentapetalae</taxon>
        <taxon>asterids</taxon>
        <taxon>campanulids</taxon>
        <taxon>Asterales</taxon>
        <taxon>Asteraceae</taxon>
        <taxon>Cichorioideae</taxon>
        <taxon>Cichorieae</taxon>
        <taxon>Lactucinae</taxon>
        <taxon>Lactuca</taxon>
    </lineage>
</organism>
<keyword evidence="3" id="KW-1185">Reference proteome</keyword>
<comment type="caution">
    <text evidence="2">The sequence shown here is derived from an EMBL/GenBank/DDBJ whole genome shotgun (WGS) entry which is preliminary data.</text>
</comment>
<sequence length="235" mass="26294">MGGGAVPTPPTTVSISTNHHSRPPYSPTVPPFSSNFLTENFDFIDEKSASGYPYETNFGPVPSKIEVQNAISDLRRVMDVICATNSEIMDSSKSLGQNRLLDAYHLLQTDASVPKLVLSISSDIEVWDAILKNDEVRDLQRSLPYTANEEKAMGYKNELNSTSLLIKWIFAFMKLKITELIDKLEVFILERIQIVTRKSKSTSKLDDILEEKVRSSLLLSVVILLIVVITRSTET</sequence>
<name>A0AAU9L9P5_9ASTR</name>
<evidence type="ECO:0000313" key="2">
    <source>
        <dbReference type="EMBL" id="CAH1412179.1"/>
    </source>
</evidence>
<dbReference type="AlphaFoldDB" id="A0AAU9L9P5"/>
<dbReference type="PANTHER" id="PTHR33625:SF2">
    <property type="entry name" value="POST-SET DOMAIN-CONTAINING PROTEIN"/>
    <property type="match status" value="1"/>
</dbReference>
<protein>
    <submittedName>
        <fullName evidence="2">Uncharacterized protein</fullName>
    </submittedName>
</protein>
<dbReference type="EMBL" id="CAKMRJ010000001">
    <property type="protein sequence ID" value="CAH1412179.1"/>
    <property type="molecule type" value="Genomic_DNA"/>
</dbReference>